<dbReference type="AlphaFoldDB" id="A0AAV4SF55"/>
<feature type="signal peptide" evidence="2">
    <location>
        <begin position="1"/>
        <end position="23"/>
    </location>
</feature>
<name>A0AAV4SF55_CAEEX</name>
<protein>
    <submittedName>
        <fullName evidence="3">Uncharacterized protein</fullName>
    </submittedName>
</protein>
<reference evidence="3 4" key="1">
    <citation type="submission" date="2021-06" db="EMBL/GenBank/DDBJ databases">
        <title>Caerostris extrusa draft genome.</title>
        <authorList>
            <person name="Kono N."/>
            <person name="Arakawa K."/>
        </authorList>
    </citation>
    <scope>NUCLEOTIDE SEQUENCE [LARGE SCALE GENOMIC DNA]</scope>
</reference>
<evidence type="ECO:0000256" key="1">
    <source>
        <dbReference type="SAM" id="MobiDB-lite"/>
    </source>
</evidence>
<accession>A0AAV4SF55</accession>
<organism evidence="3 4">
    <name type="scientific">Caerostris extrusa</name>
    <name type="common">Bark spider</name>
    <name type="synonym">Caerostris bankana</name>
    <dbReference type="NCBI Taxonomy" id="172846"/>
    <lineage>
        <taxon>Eukaryota</taxon>
        <taxon>Metazoa</taxon>
        <taxon>Ecdysozoa</taxon>
        <taxon>Arthropoda</taxon>
        <taxon>Chelicerata</taxon>
        <taxon>Arachnida</taxon>
        <taxon>Araneae</taxon>
        <taxon>Araneomorphae</taxon>
        <taxon>Entelegynae</taxon>
        <taxon>Araneoidea</taxon>
        <taxon>Araneidae</taxon>
        <taxon>Caerostris</taxon>
    </lineage>
</organism>
<dbReference type="EMBL" id="BPLR01009426">
    <property type="protein sequence ID" value="GIY31831.1"/>
    <property type="molecule type" value="Genomic_DNA"/>
</dbReference>
<keyword evidence="4" id="KW-1185">Reference proteome</keyword>
<comment type="caution">
    <text evidence="3">The sequence shown here is derived from an EMBL/GenBank/DDBJ whole genome shotgun (WGS) entry which is preliminary data.</text>
</comment>
<sequence length="158" mass="17547">MSCAWRLMSLLFWERTFSGLCCASDDIEGNDLFRYPKSEPASPTSPEMLSNLTNEERCATVSCILMKKDIAQSLLDTFNATTFGHALDEDDHVKLKTLEQDLINALREVGNLELCPLIDCKKHKANVNNSSVNLKSNASHITTVNHDNADGFSKPPKS</sequence>
<feature type="chain" id="PRO_5043943720" evidence="2">
    <location>
        <begin position="24"/>
        <end position="158"/>
    </location>
</feature>
<proteinExistence type="predicted"/>
<feature type="region of interest" description="Disordered" evidence="1">
    <location>
        <begin position="138"/>
        <end position="158"/>
    </location>
</feature>
<evidence type="ECO:0000313" key="3">
    <source>
        <dbReference type="EMBL" id="GIY31831.1"/>
    </source>
</evidence>
<evidence type="ECO:0000313" key="4">
    <source>
        <dbReference type="Proteomes" id="UP001054945"/>
    </source>
</evidence>
<evidence type="ECO:0000256" key="2">
    <source>
        <dbReference type="SAM" id="SignalP"/>
    </source>
</evidence>
<gene>
    <name evidence="3" type="ORF">CEXT_231781</name>
</gene>
<keyword evidence="2" id="KW-0732">Signal</keyword>
<dbReference type="Proteomes" id="UP001054945">
    <property type="component" value="Unassembled WGS sequence"/>
</dbReference>